<dbReference type="EMBL" id="BAAASR010000022">
    <property type="protein sequence ID" value="GAA2505078.1"/>
    <property type="molecule type" value="Genomic_DNA"/>
</dbReference>
<evidence type="ECO:0000313" key="1">
    <source>
        <dbReference type="EMBL" id="GAA2505078.1"/>
    </source>
</evidence>
<dbReference type="Proteomes" id="UP001499942">
    <property type="component" value="Unassembled WGS sequence"/>
</dbReference>
<protein>
    <submittedName>
        <fullName evidence="1">Uncharacterized protein</fullName>
    </submittedName>
</protein>
<name>A0ABP5ZV62_9ACTN</name>
<sequence length="68" mass="7794">MELVRLPDEKGWRREAEEITQAHRKRLAAGPRPRDQRRYAVTEQGYTDVMAGLPYDTAATPIFASPHD</sequence>
<organism evidence="1 2">
    <name type="scientific">Streptomyces gobitricini</name>
    <dbReference type="NCBI Taxonomy" id="68211"/>
    <lineage>
        <taxon>Bacteria</taxon>
        <taxon>Bacillati</taxon>
        <taxon>Actinomycetota</taxon>
        <taxon>Actinomycetes</taxon>
        <taxon>Kitasatosporales</taxon>
        <taxon>Streptomycetaceae</taxon>
        <taxon>Streptomyces</taxon>
    </lineage>
</organism>
<dbReference type="RefSeq" id="WP_344363515.1">
    <property type="nucleotide sequence ID" value="NZ_BAAASR010000022.1"/>
</dbReference>
<gene>
    <name evidence="1" type="ORF">GCM10010393_42190</name>
</gene>
<keyword evidence="2" id="KW-1185">Reference proteome</keyword>
<accession>A0ABP5ZV62</accession>
<evidence type="ECO:0000313" key="2">
    <source>
        <dbReference type="Proteomes" id="UP001499942"/>
    </source>
</evidence>
<reference evidence="2" key="1">
    <citation type="journal article" date="2019" name="Int. J. Syst. Evol. Microbiol.">
        <title>The Global Catalogue of Microorganisms (GCM) 10K type strain sequencing project: providing services to taxonomists for standard genome sequencing and annotation.</title>
        <authorList>
            <consortium name="The Broad Institute Genomics Platform"/>
            <consortium name="The Broad Institute Genome Sequencing Center for Infectious Disease"/>
            <person name="Wu L."/>
            <person name="Ma J."/>
        </authorList>
    </citation>
    <scope>NUCLEOTIDE SEQUENCE [LARGE SCALE GENOMIC DNA]</scope>
    <source>
        <strain evidence="2">JCM 5062</strain>
    </source>
</reference>
<proteinExistence type="predicted"/>
<comment type="caution">
    <text evidence="1">The sequence shown here is derived from an EMBL/GenBank/DDBJ whole genome shotgun (WGS) entry which is preliminary data.</text>
</comment>